<proteinExistence type="predicted"/>
<keyword evidence="2" id="KW-1185">Reference proteome</keyword>
<organism evidence="1 2">
    <name type="scientific">Stylosanthes scabra</name>
    <dbReference type="NCBI Taxonomy" id="79078"/>
    <lineage>
        <taxon>Eukaryota</taxon>
        <taxon>Viridiplantae</taxon>
        <taxon>Streptophyta</taxon>
        <taxon>Embryophyta</taxon>
        <taxon>Tracheophyta</taxon>
        <taxon>Spermatophyta</taxon>
        <taxon>Magnoliopsida</taxon>
        <taxon>eudicotyledons</taxon>
        <taxon>Gunneridae</taxon>
        <taxon>Pentapetalae</taxon>
        <taxon>rosids</taxon>
        <taxon>fabids</taxon>
        <taxon>Fabales</taxon>
        <taxon>Fabaceae</taxon>
        <taxon>Papilionoideae</taxon>
        <taxon>50 kb inversion clade</taxon>
        <taxon>dalbergioids sensu lato</taxon>
        <taxon>Dalbergieae</taxon>
        <taxon>Pterocarpus clade</taxon>
        <taxon>Stylosanthes</taxon>
    </lineage>
</organism>
<comment type="caution">
    <text evidence="1">The sequence shown here is derived from an EMBL/GenBank/DDBJ whole genome shotgun (WGS) entry which is preliminary data.</text>
</comment>
<dbReference type="EMBL" id="JASCZI010242477">
    <property type="protein sequence ID" value="MED6211187.1"/>
    <property type="molecule type" value="Genomic_DNA"/>
</dbReference>
<dbReference type="Proteomes" id="UP001341840">
    <property type="component" value="Unassembled WGS sequence"/>
</dbReference>
<reference evidence="1 2" key="1">
    <citation type="journal article" date="2023" name="Plants (Basel)">
        <title>Bridging the Gap: Combining Genomics and Transcriptomics Approaches to Understand Stylosanthes scabra, an Orphan Legume from the Brazilian Caatinga.</title>
        <authorList>
            <person name="Ferreira-Neto J.R.C."/>
            <person name="da Silva M.D."/>
            <person name="Binneck E."/>
            <person name="de Melo N.F."/>
            <person name="da Silva R.H."/>
            <person name="de Melo A.L.T.M."/>
            <person name="Pandolfi V."/>
            <person name="Bustamante F.O."/>
            <person name="Brasileiro-Vidal A.C."/>
            <person name="Benko-Iseppon A.M."/>
        </authorList>
    </citation>
    <scope>NUCLEOTIDE SEQUENCE [LARGE SCALE GENOMIC DNA]</scope>
    <source>
        <tissue evidence="1">Leaves</tissue>
    </source>
</reference>
<name>A0ABU6YLA8_9FABA</name>
<evidence type="ECO:0000313" key="1">
    <source>
        <dbReference type="EMBL" id="MED6211187.1"/>
    </source>
</evidence>
<dbReference type="Gene3D" id="2.40.50.140">
    <property type="entry name" value="Nucleic acid-binding proteins"/>
    <property type="match status" value="2"/>
</dbReference>
<accession>A0ABU6YLA8</accession>
<sequence>MAVPGHTFEIVHPAKSDNEFCLYIIRLWESPDKYNSNDLQSIEMVVEDCKGQRIHVSVPKGLLKRWRVHLHKFKCYKIKNLMVVDPKMKPKLRTIPCIWTVPKLNDENVVLTNDTLGRIAPYLEKPQEQPLVVVLQYFKVFRWNGKTSVQSNFELSKAHINAEFKEVVEFRNRLANNGPTFFGRISQIQSEGACAGAEELINGRATMHTI</sequence>
<dbReference type="InterPro" id="IPR012340">
    <property type="entry name" value="NA-bd_OB-fold"/>
</dbReference>
<gene>
    <name evidence="1" type="ORF">PIB30_071318</name>
</gene>
<evidence type="ECO:0000313" key="2">
    <source>
        <dbReference type="Proteomes" id="UP001341840"/>
    </source>
</evidence>
<protein>
    <submittedName>
        <fullName evidence="1">Uncharacterized protein</fullName>
    </submittedName>
</protein>